<feature type="transmembrane region" description="Helical" evidence="7">
    <location>
        <begin position="20"/>
        <end position="41"/>
    </location>
</feature>
<dbReference type="STRING" id="7574.A0A1S3K2G1"/>
<dbReference type="RefSeq" id="XP_013416825.1">
    <property type="nucleotide sequence ID" value="XM_013561371.1"/>
</dbReference>
<evidence type="ECO:0000313" key="8">
    <source>
        <dbReference type="Proteomes" id="UP000085678"/>
    </source>
</evidence>
<dbReference type="GeneID" id="106178254"/>
<dbReference type="KEGG" id="lak:106171834"/>
<comment type="subcellular location">
    <subcellularLocation>
        <location evidence="1">Membrane</location>
        <topology evidence="1">Single-pass membrane protein</topology>
    </subcellularLocation>
</comment>
<dbReference type="GO" id="GO:0006816">
    <property type="term" value="P:calcium ion transport"/>
    <property type="evidence" value="ECO:0007669"/>
    <property type="project" value="TreeGrafter"/>
</dbReference>
<dbReference type="GO" id="GO:0005794">
    <property type="term" value="C:Golgi apparatus"/>
    <property type="evidence" value="ECO:0007669"/>
    <property type="project" value="TreeGrafter"/>
</dbReference>
<accession>A0A1S3K2G1</accession>
<feature type="region of interest" description="Disordered" evidence="6">
    <location>
        <begin position="46"/>
        <end position="89"/>
    </location>
</feature>
<sequence>MPYVSGGGEVLDSRSNWRLSYIPELFWAVVEFFVLFFRTMISPSMTKRGSQYTSDYRPSGGPPRPPRRRMGGIGGGGGGPSPPPMAGGG</sequence>
<gene>
    <name evidence="10" type="primary">LOC106178254</name>
    <name evidence="9" type="synonym">LOC106171834</name>
</gene>
<keyword evidence="4 7" id="KW-1133">Transmembrane helix</keyword>
<dbReference type="PANTHER" id="PTHR16875:SF0">
    <property type="entry name" value="SELENOPROTEIN K"/>
    <property type="match status" value="1"/>
</dbReference>
<evidence type="ECO:0000256" key="2">
    <source>
        <dbReference type="ARBA" id="ARBA00022692"/>
    </source>
</evidence>
<dbReference type="OMA" id="MAGGXGR"/>
<dbReference type="GO" id="GO:0032469">
    <property type="term" value="P:endoplasmic reticulum calcium ion homeostasis"/>
    <property type="evidence" value="ECO:0007669"/>
    <property type="project" value="TreeGrafter"/>
</dbReference>
<evidence type="ECO:0000256" key="6">
    <source>
        <dbReference type="SAM" id="MobiDB-lite"/>
    </source>
</evidence>
<keyword evidence="2 7" id="KW-0812">Transmembrane</keyword>
<organism evidence="8 10">
    <name type="scientific">Lingula anatina</name>
    <name type="common">Brachiopod</name>
    <name type="synonym">Lingula unguis</name>
    <dbReference type="NCBI Taxonomy" id="7574"/>
    <lineage>
        <taxon>Eukaryota</taxon>
        <taxon>Metazoa</taxon>
        <taxon>Spiralia</taxon>
        <taxon>Lophotrochozoa</taxon>
        <taxon>Brachiopoda</taxon>
        <taxon>Linguliformea</taxon>
        <taxon>Lingulata</taxon>
        <taxon>Lingulida</taxon>
        <taxon>Linguloidea</taxon>
        <taxon>Lingulidae</taxon>
        <taxon>Lingula</taxon>
    </lineage>
</organism>
<dbReference type="GO" id="GO:0005789">
    <property type="term" value="C:endoplasmic reticulum membrane"/>
    <property type="evidence" value="ECO:0007669"/>
    <property type="project" value="TreeGrafter"/>
</dbReference>
<evidence type="ECO:0000256" key="7">
    <source>
        <dbReference type="SAM" id="Phobius"/>
    </source>
</evidence>
<evidence type="ECO:0000256" key="5">
    <source>
        <dbReference type="ARBA" id="ARBA00023136"/>
    </source>
</evidence>
<feature type="compositionally biased region" description="Polar residues" evidence="6">
    <location>
        <begin position="46"/>
        <end position="56"/>
    </location>
</feature>
<dbReference type="Pfam" id="PF10961">
    <property type="entry name" value="SelK_SelG"/>
    <property type="match status" value="1"/>
</dbReference>
<keyword evidence="5 7" id="KW-0472">Membrane</keyword>
<evidence type="ECO:0000256" key="3">
    <source>
        <dbReference type="ARBA" id="ARBA00022933"/>
    </source>
</evidence>
<evidence type="ECO:0000256" key="4">
    <source>
        <dbReference type="ARBA" id="ARBA00022989"/>
    </source>
</evidence>
<evidence type="ECO:0000313" key="9">
    <source>
        <dbReference type="RefSeq" id="XP_013407766.1"/>
    </source>
</evidence>
<reference evidence="9 10" key="1">
    <citation type="submission" date="2025-04" db="UniProtKB">
        <authorList>
            <consortium name="RefSeq"/>
        </authorList>
    </citation>
    <scope>IDENTIFICATION</scope>
    <source>
        <tissue evidence="9 10">Gonads</tissue>
    </source>
</reference>
<dbReference type="RefSeq" id="XP_013407766.1">
    <property type="nucleotide sequence ID" value="XM_013552312.1"/>
</dbReference>
<dbReference type="Proteomes" id="UP000085678">
    <property type="component" value="Unplaced"/>
</dbReference>
<dbReference type="OrthoDB" id="167295at2759"/>
<dbReference type="AlphaFoldDB" id="A0A1S3K2G1"/>
<keyword evidence="3" id="KW-0712">Selenocysteine</keyword>
<evidence type="ECO:0000256" key="1">
    <source>
        <dbReference type="ARBA" id="ARBA00004167"/>
    </source>
</evidence>
<proteinExistence type="predicted"/>
<evidence type="ECO:0000313" key="10">
    <source>
        <dbReference type="RefSeq" id="XP_013416825.1"/>
    </source>
</evidence>
<keyword evidence="8" id="KW-1185">Reference proteome</keyword>
<dbReference type="KEGG" id="lak:106178254"/>
<protein>
    <submittedName>
        <fullName evidence="9 10">Selenoprotein K</fullName>
    </submittedName>
</protein>
<dbReference type="InterPro" id="IPR024491">
    <property type="entry name" value="Se_SelK/SelG"/>
</dbReference>
<feature type="compositionally biased region" description="Pro residues" evidence="6">
    <location>
        <begin position="80"/>
        <end position="89"/>
    </location>
</feature>
<dbReference type="PANTHER" id="PTHR16875">
    <property type="entry name" value="SELENOPROTEIN K"/>
    <property type="match status" value="1"/>
</dbReference>
<name>A0A1S3K2G1_LINAN</name>
<dbReference type="GeneID" id="106171834"/>